<keyword evidence="6" id="KW-0963">Cytoplasm</keyword>
<dbReference type="SUPFAM" id="SSF81811">
    <property type="entry name" value="Helical domain of Sec23/24"/>
    <property type="match status" value="1"/>
</dbReference>
<evidence type="ECO:0000256" key="11">
    <source>
        <dbReference type="ARBA" id="ARBA00023136"/>
    </source>
</evidence>
<evidence type="ECO:0000256" key="5">
    <source>
        <dbReference type="ARBA" id="ARBA00022448"/>
    </source>
</evidence>
<keyword evidence="10" id="KW-0333">Golgi apparatus</keyword>
<dbReference type="Gene3D" id="2.60.40.1670">
    <property type="entry name" value="beta-sandwich domain of Sec23/24"/>
    <property type="match status" value="1"/>
</dbReference>
<evidence type="ECO:0000259" key="17">
    <source>
        <dbReference type="Pfam" id="PF04815"/>
    </source>
</evidence>
<feature type="domain" description="Sec23/Sec24 trunk" evidence="16">
    <location>
        <begin position="249"/>
        <end position="477"/>
    </location>
</feature>
<keyword evidence="8" id="KW-0931">ER-Golgi transport</keyword>
<dbReference type="GO" id="GO:0090110">
    <property type="term" value="P:COPII-coated vesicle cargo loading"/>
    <property type="evidence" value="ECO:0007669"/>
    <property type="project" value="TreeGrafter"/>
</dbReference>
<dbReference type="InterPro" id="IPR036180">
    <property type="entry name" value="Gelsolin-like_dom_sf"/>
</dbReference>
<organism evidence="19 20">
    <name type="scientific">Steinernema hermaphroditum</name>
    <dbReference type="NCBI Taxonomy" id="289476"/>
    <lineage>
        <taxon>Eukaryota</taxon>
        <taxon>Metazoa</taxon>
        <taxon>Ecdysozoa</taxon>
        <taxon>Nematoda</taxon>
        <taxon>Chromadorea</taxon>
        <taxon>Rhabditida</taxon>
        <taxon>Tylenchina</taxon>
        <taxon>Panagrolaimomorpha</taxon>
        <taxon>Strongyloidoidea</taxon>
        <taxon>Steinernematidae</taxon>
        <taxon>Steinernema</taxon>
    </lineage>
</organism>
<dbReference type="Gene3D" id="3.40.20.10">
    <property type="entry name" value="Severin"/>
    <property type="match status" value="1"/>
</dbReference>
<feature type="domain" description="Sec23/Sec24 helical" evidence="17">
    <location>
        <begin position="587"/>
        <end position="688"/>
    </location>
</feature>
<evidence type="ECO:0000256" key="2">
    <source>
        <dbReference type="ARBA" id="ARBA00004394"/>
    </source>
</evidence>
<protein>
    <submittedName>
        <fullName evidence="19">Uncharacterized protein</fullName>
    </submittedName>
</protein>
<evidence type="ECO:0000259" key="18">
    <source>
        <dbReference type="Pfam" id="PF08033"/>
    </source>
</evidence>
<evidence type="ECO:0000259" key="14">
    <source>
        <dbReference type="Pfam" id="PF00626"/>
    </source>
</evidence>
<dbReference type="SUPFAM" id="SSF53300">
    <property type="entry name" value="vWA-like"/>
    <property type="match status" value="1"/>
</dbReference>
<dbReference type="InterPro" id="IPR006900">
    <property type="entry name" value="Sec23/24_helical_dom"/>
</dbReference>
<comment type="similarity">
    <text evidence="4">Belongs to the SEC23/SEC24 family. SEC24 subfamily.</text>
</comment>
<keyword evidence="7" id="KW-0256">Endoplasmic reticulum</keyword>
<dbReference type="Gene3D" id="1.20.120.730">
    <property type="entry name" value="Sec23/Sec24 helical domain"/>
    <property type="match status" value="1"/>
</dbReference>
<dbReference type="InterPro" id="IPR050550">
    <property type="entry name" value="SEC23_SEC24_subfamily"/>
</dbReference>
<dbReference type="AlphaFoldDB" id="A0AA39HZ21"/>
<dbReference type="InterPro" id="IPR006895">
    <property type="entry name" value="Znf_Sec23_Sec24"/>
</dbReference>
<evidence type="ECO:0000256" key="10">
    <source>
        <dbReference type="ARBA" id="ARBA00023034"/>
    </source>
</evidence>
<evidence type="ECO:0000256" key="1">
    <source>
        <dbReference type="ARBA" id="ARBA00004299"/>
    </source>
</evidence>
<evidence type="ECO:0000313" key="19">
    <source>
        <dbReference type="EMBL" id="KAK0413502.1"/>
    </source>
</evidence>
<dbReference type="PANTHER" id="PTHR13803:SF39">
    <property type="entry name" value="SECRETORY 24AB, ISOFORM A"/>
    <property type="match status" value="1"/>
</dbReference>
<evidence type="ECO:0000313" key="20">
    <source>
        <dbReference type="Proteomes" id="UP001175271"/>
    </source>
</evidence>
<evidence type="ECO:0000259" key="15">
    <source>
        <dbReference type="Pfam" id="PF04810"/>
    </source>
</evidence>
<comment type="caution">
    <text evidence="19">The sequence shown here is derived from an EMBL/GenBank/DDBJ whole genome shotgun (WGS) entry which is preliminary data.</text>
</comment>
<keyword evidence="12" id="KW-0968">Cytoplasmic vesicle</keyword>
<dbReference type="EMBL" id="JAUCMV010000003">
    <property type="protein sequence ID" value="KAK0413502.1"/>
    <property type="molecule type" value="Genomic_DNA"/>
</dbReference>
<evidence type="ECO:0000256" key="7">
    <source>
        <dbReference type="ARBA" id="ARBA00022824"/>
    </source>
</evidence>
<feature type="domain" description="Zinc finger Sec23/Sec24-type" evidence="15">
    <location>
        <begin position="176"/>
        <end position="211"/>
    </location>
</feature>
<evidence type="ECO:0000256" key="13">
    <source>
        <dbReference type="SAM" id="MobiDB-lite"/>
    </source>
</evidence>
<sequence length="832" mass="92902">MQPHPSGQPYPYGQPYPNGQPHPHGQAYSNGQAYPNGQPYPSGQPYLNGQPYPNGQPYSYGQPYPNGQPYAYGQSYPNGQPYSYGQPRLGASAPVTHIDLLQERNILTVGPNENTITLPLTVANPTEHCSSEVFRCTMSGVPKNQELLKKCRLPLGLTIQPFRDLRQLNVLQAPTIVRCRYCRAYINPYVSFPDSQHWKCNMCYRVNDLPDGFNWDPANNCYGEPTRRPEIKHATVEFIAPSEYMLRRPQPALYMFILDVSAQAVETGYLHAFSKMLHESLDSFPGDDRMLIGFVAVDSAVHFYEFTTADGPVRELIVDDVDDMFLPVNSGLYVPLEEYRTAVEEFVLNLPSLFEDNHSSSNCIGSALTIVRSLIAEIGGRITVMQASLPNLGPGKLASRKNPNEKAAADVKNLGPTTDFYKSFALECTGNQIAVDLFLLNSQYNDLATLSGMSKFSSGSIYHFPDYHMNRNQPEVLRYNHLLQRYLTRKIGFEAVLRIRCSRGVSLHSFYGNFFIRSTDLLALANVNPEAAIGVQVQLDDSLEGSSCVCFQAALLYTSSRGDRRIRVHTLCLPVLSECSQLFTAFDVKSTISLLAKMASDRVMNGNALSDSREALISAAVDALGCYNRSIGQSGNILLAPVEQLRLLPLYILGLLKHSAFSAGGRSGKLDSRVAAMIMLNNAPLEVILLEIYPALYPVHYLKDSEDPQPIALSYEKINRNDLYLMDAGTFVYLYVGSGVSPTVLNDIFGVDHFARVSEDDGLECRDNALSKRLHEFIRSLEHHRGVYAPVVIIREDSPLRETFTRRLIEDRIESSHSYSEFLHHIKNELGK</sequence>
<keyword evidence="20" id="KW-1185">Reference proteome</keyword>
<evidence type="ECO:0000256" key="4">
    <source>
        <dbReference type="ARBA" id="ARBA00008334"/>
    </source>
</evidence>
<dbReference type="InterPro" id="IPR012990">
    <property type="entry name" value="Beta-sandwich_Sec23_24"/>
</dbReference>
<dbReference type="PANTHER" id="PTHR13803">
    <property type="entry name" value="SEC24-RELATED PROTEIN"/>
    <property type="match status" value="1"/>
</dbReference>
<feature type="compositionally biased region" description="Pro residues" evidence="13">
    <location>
        <begin position="1"/>
        <end position="20"/>
    </location>
</feature>
<feature type="compositionally biased region" description="Polar residues" evidence="13">
    <location>
        <begin position="27"/>
        <end position="59"/>
    </location>
</feature>
<evidence type="ECO:0000256" key="9">
    <source>
        <dbReference type="ARBA" id="ARBA00022927"/>
    </source>
</evidence>
<dbReference type="InterPro" id="IPR036175">
    <property type="entry name" value="Sec23/24_helical_dom_sf"/>
</dbReference>
<dbReference type="SUPFAM" id="SSF82754">
    <property type="entry name" value="C-terminal, gelsolin-like domain of Sec23/24"/>
    <property type="match status" value="1"/>
</dbReference>
<dbReference type="GO" id="GO:0000149">
    <property type="term" value="F:SNARE binding"/>
    <property type="evidence" value="ECO:0007669"/>
    <property type="project" value="TreeGrafter"/>
</dbReference>
<dbReference type="GO" id="GO:0070971">
    <property type="term" value="C:endoplasmic reticulum exit site"/>
    <property type="evidence" value="ECO:0007669"/>
    <property type="project" value="TreeGrafter"/>
</dbReference>
<feature type="domain" description="Sec23/Sec24 beta-sandwich" evidence="18">
    <location>
        <begin position="492"/>
        <end position="575"/>
    </location>
</feature>
<keyword evidence="11" id="KW-0472">Membrane</keyword>
<dbReference type="Pfam" id="PF08033">
    <property type="entry name" value="Sec23_BS"/>
    <property type="match status" value="1"/>
</dbReference>
<evidence type="ECO:0000256" key="12">
    <source>
        <dbReference type="ARBA" id="ARBA00023329"/>
    </source>
</evidence>
<dbReference type="InterPro" id="IPR036174">
    <property type="entry name" value="Znf_Sec23_Sec24_sf"/>
</dbReference>
<dbReference type="InterPro" id="IPR036465">
    <property type="entry name" value="vWFA_dom_sf"/>
</dbReference>
<dbReference type="GO" id="GO:0030127">
    <property type="term" value="C:COPII vesicle coat"/>
    <property type="evidence" value="ECO:0007669"/>
    <property type="project" value="InterPro"/>
</dbReference>
<dbReference type="Pfam" id="PF04810">
    <property type="entry name" value="zf-Sec23_Sec24"/>
    <property type="match status" value="1"/>
</dbReference>
<dbReference type="SUPFAM" id="SSF81995">
    <property type="entry name" value="beta-sandwich domain of Sec23/24"/>
    <property type="match status" value="1"/>
</dbReference>
<keyword evidence="5" id="KW-0813">Transport</keyword>
<dbReference type="InterPro" id="IPR006896">
    <property type="entry name" value="Sec23/24_trunk_dom"/>
</dbReference>
<dbReference type="InterPro" id="IPR029006">
    <property type="entry name" value="ADF-H/Gelsolin-like_dom_sf"/>
</dbReference>
<dbReference type="InterPro" id="IPR007123">
    <property type="entry name" value="Gelsolin-like_dom"/>
</dbReference>
<name>A0AA39HZ21_9BILA</name>
<evidence type="ECO:0000259" key="16">
    <source>
        <dbReference type="Pfam" id="PF04811"/>
    </source>
</evidence>
<dbReference type="GO" id="GO:0008270">
    <property type="term" value="F:zinc ion binding"/>
    <property type="evidence" value="ECO:0007669"/>
    <property type="project" value="InterPro"/>
</dbReference>
<evidence type="ECO:0000256" key="8">
    <source>
        <dbReference type="ARBA" id="ARBA00022892"/>
    </source>
</evidence>
<accession>A0AA39HZ21</accession>
<keyword evidence="9" id="KW-0653">Protein transport</keyword>
<dbReference type="Pfam" id="PF04815">
    <property type="entry name" value="Sec23_helical"/>
    <property type="match status" value="1"/>
</dbReference>
<dbReference type="GO" id="GO:0005789">
    <property type="term" value="C:endoplasmic reticulum membrane"/>
    <property type="evidence" value="ECO:0007669"/>
    <property type="project" value="UniProtKB-SubCell"/>
</dbReference>
<proteinExistence type="inferred from homology"/>
<dbReference type="Pfam" id="PF04811">
    <property type="entry name" value="Sec23_trunk"/>
    <property type="match status" value="1"/>
</dbReference>
<feature type="region of interest" description="Disordered" evidence="13">
    <location>
        <begin position="1"/>
        <end position="88"/>
    </location>
</feature>
<evidence type="ECO:0000256" key="6">
    <source>
        <dbReference type="ARBA" id="ARBA00022490"/>
    </source>
</evidence>
<dbReference type="Proteomes" id="UP001175271">
    <property type="component" value="Unassembled WGS sequence"/>
</dbReference>
<dbReference type="Gene3D" id="3.40.50.410">
    <property type="entry name" value="von Willebrand factor, type A domain"/>
    <property type="match status" value="1"/>
</dbReference>
<comment type="subcellular location">
    <subcellularLocation>
        <location evidence="1">Cytoplasmic vesicle</location>
        <location evidence="1">COPII-coated vesicle membrane</location>
        <topology evidence="1">Peripheral membrane protein</topology>
        <orientation evidence="1">Cytoplasmic side</orientation>
    </subcellularLocation>
    <subcellularLocation>
        <location evidence="3">Endoplasmic reticulum membrane</location>
        <topology evidence="3">Peripheral membrane protein</topology>
        <orientation evidence="3">Cytoplasmic side</orientation>
    </subcellularLocation>
    <subcellularLocation>
        <location evidence="2">Golgi apparatus membrane</location>
    </subcellularLocation>
</comment>
<dbReference type="GO" id="GO:0000139">
    <property type="term" value="C:Golgi membrane"/>
    <property type="evidence" value="ECO:0007669"/>
    <property type="project" value="UniProtKB-SubCell"/>
</dbReference>
<dbReference type="GO" id="GO:0006886">
    <property type="term" value="P:intracellular protein transport"/>
    <property type="evidence" value="ECO:0007669"/>
    <property type="project" value="InterPro"/>
</dbReference>
<gene>
    <name evidence="19" type="ORF">QR680_006843</name>
</gene>
<feature type="domain" description="Gelsolin-like" evidence="14">
    <location>
        <begin position="706"/>
        <end position="761"/>
    </location>
</feature>
<reference evidence="19" key="1">
    <citation type="submission" date="2023-06" db="EMBL/GenBank/DDBJ databases">
        <title>Genomic analysis of the entomopathogenic nematode Steinernema hermaphroditum.</title>
        <authorList>
            <person name="Schwarz E.M."/>
            <person name="Heppert J.K."/>
            <person name="Baniya A."/>
            <person name="Schwartz H.T."/>
            <person name="Tan C.-H."/>
            <person name="Antoshechkin I."/>
            <person name="Sternberg P.W."/>
            <person name="Goodrich-Blair H."/>
            <person name="Dillman A.R."/>
        </authorList>
    </citation>
    <scope>NUCLEOTIDE SEQUENCE</scope>
    <source>
        <strain evidence="19">PS9179</strain>
        <tissue evidence="19">Whole animal</tissue>
    </source>
</reference>
<evidence type="ECO:0000256" key="3">
    <source>
        <dbReference type="ARBA" id="ARBA00004397"/>
    </source>
</evidence>
<dbReference type="Pfam" id="PF00626">
    <property type="entry name" value="Gelsolin"/>
    <property type="match status" value="1"/>
</dbReference>
<dbReference type="SUPFAM" id="SSF82919">
    <property type="entry name" value="Zn-finger domain of Sec23/24"/>
    <property type="match status" value="1"/>
</dbReference>
<dbReference type="Gene3D" id="2.30.30.380">
    <property type="entry name" value="Zn-finger domain of Sec23/24"/>
    <property type="match status" value="1"/>
</dbReference>